<organism evidence="2 3">
    <name type="scientific">Azospirillum thermophilum</name>
    <dbReference type="NCBI Taxonomy" id="2202148"/>
    <lineage>
        <taxon>Bacteria</taxon>
        <taxon>Pseudomonadati</taxon>
        <taxon>Pseudomonadota</taxon>
        <taxon>Alphaproteobacteria</taxon>
        <taxon>Rhodospirillales</taxon>
        <taxon>Azospirillaceae</taxon>
        <taxon>Azospirillum</taxon>
    </lineage>
</organism>
<keyword evidence="1" id="KW-1133">Transmembrane helix</keyword>
<sequence length="275" mass="28882">MTVHSLDEDASTPALAPDSLASAGGLVKPCGRPPRGVAGAVLFLGDLLVLAAAVFLAVLFRMQLRWLLPIEISPESFVGVAVSATFLPLVFAAAGLYPGYGQGTVERLRKRVIVTALWFGMMILFDRLAQDGQWSRGILLAAAVISLIALPLWDAAARGILIRRGWWGEPVVVLGSAKRRAMLVKALAGLPDLGWVPVAEGEIPGQDGPEHGKPLAAGVAVAVVVPEGGLGVSSLADHLPYRRVVLVPRWTPCRACGSRCAISGPTSGWRCSATC</sequence>
<feature type="transmembrane region" description="Helical" evidence="1">
    <location>
        <begin position="37"/>
        <end position="60"/>
    </location>
</feature>
<feature type="transmembrane region" description="Helical" evidence="1">
    <location>
        <begin position="134"/>
        <end position="153"/>
    </location>
</feature>
<protein>
    <submittedName>
        <fullName evidence="2">Uncharacterized protein</fullName>
    </submittedName>
</protein>
<gene>
    <name evidence="2" type="ORF">DEW08_02430</name>
</gene>
<keyword evidence="3" id="KW-1185">Reference proteome</keyword>
<feature type="transmembrane region" description="Helical" evidence="1">
    <location>
        <begin position="112"/>
        <end position="128"/>
    </location>
</feature>
<dbReference type="RefSeq" id="WP_109324188.1">
    <property type="nucleotide sequence ID" value="NZ_CP029352.1"/>
</dbReference>
<evidence type="ECO:0000256" key="1">
    <source>
        <dbReference type="SAM" id="Phobius"/>
    </source>
</evidence>
<evidence type="ECO:0000313" key="3">
    <source>
        <dbReference type="Proteomes" id="UP000245629"/>
    </source>
</evidence>
<keyword evidence="1" id="KW-0812">Transmembrane</keyword>
<dbReference type="AlphaFoldDB" id="A0A2S2CLE4"/>
<proteinExistence type="predicted"/>
<feature type="transmembrane region" description="Helical" evidence="1">
    <location>
        <begin position="80"/>
        <end position="100"/>
    </location>
</feature>
<reference evidence="3" key="1">
    <citation type="submission" date="2018-05" db="EMBL/GenBank/DDBJ databases">
        <title>Azospirillum thermophila sp. nov., a novel isolated from hot spring.</title>
        <authorList>
            <person name="Zhao Z."/>
        </authorList>
    </citation>
    <scope>NUCLEOTIDE SEQUENCE [LARGE SCALE GENOMIC DNA]</scope>
    <source>
        <strain evidence="3">CFH 70021</strain>
    </source>
</reference>
<name>A0A2S2CLE4_9PROT</name>
<evidence type="ECO:0000313" key="2">
    <source>
        <dbReference type="EMBL" id="AWK85190.1"/>
    </source>
</evidence>
<keyword evidence="1" id="KW-0472">Membrane</keyword>
<dbReference type="EMBL" id="CP029352">
    <property type="protein sequence ID" value="AWK85190.1"/>
    <property type="molecule type" value="Genomic_DNA"/>
</dbReference>
<dbReference type="KEGG" id="azz:DEW08_02430"/>
<accession>A0A2S2CLE4</accession>
<dbReference type="Proteomes" id="UP000245629">
    <property type="component" value="Chromosome 1"/>
</dbReference>